<evidence type="ECO:0000256" key="1">
    <source>
        <dbReference type="ARBA" id="ARBA00004123"/>
    </source>
</evidence>
<keyword evidence="5" id="KW-0175">Coiled coil</keyword>
<reference evidence="8" key="1">
    <citation type="submission" date="2025-08" db="UniProtKB">
        <authorList>
            <consortium name="RefSeq"/>
        </authorList>
    </citation>
    <scope>IDENTIFICATION</scope>
    <source>
        <tissue evidence="8">Whole Larva</tissue>
    </source>
</reference>
<dbReference type="InterPro" id="IPR011598">
    <property type="entry name" value="bHLH_dom"/>
</dbReference>
<dbReference type="SMART" id="SM00353">
    <property type="entry name" value="HLH"/>
    <property type="match status" value="1"/>
</dbReference>
<evidence type="ECO:0000259" key="6">
    <source>
        <dbReference type="PROSITE" id="PS50888"/>
    </source>
</evidence>
<dbReference type="PANTHER" id="PTHR46117">
    <property type="entry name" value="FI24210P1"/>
    <property type="match status" value="1"/>
</dbReference>
<dbReference type="Pfam" id="PF00010">
    <property type="entry name" value="HLH"/>
    <property type="match status" value="1"/>
</dbReference>
<dbReference type="PROSITE" id="PS50888">
    <property type="entry name" value="BHLH"/>
    <property type="match status" value="1"/>
</dbReference>
<dbReference type="InterPro" id="IPR036638">
    <property type="entry name" value="HLH_DNA-bd_sf"/>
</dbReference>
<keyword evidence="2" id="KW-0805">Transcription regulation</keyword>
<dbReference type="CDD" id="cd11396">
    <property type="entry name" value="bHLHzip_USF"/>
    <property type="match status" value="1"/>
</dbReference>
<dbReference type="GeneID" id="108567790"/>
<keyword evidence="7" id="KW-1185">Reference proteome</keyword>
<dbReference type="InterPro" id="IPR051732">
    <property type="entry name" value="USF"/>
</dbReference>
<organism evidence="7 8">
    <name type="scientific">Nicrophorus vespilloides</name>
    <name type="common">Boreal carrion beetle</name>
    <dbReference type="NCBI Taxonomy" id="110193"/>
    <lineage>
        <taxon>Eukaryota</taxon>
        <taxon>Metazoa</taxon>
        <taxon>Ecdysozoa</taxon>
        <taxon>Arthropoda</taxon>
        <taxon>Hexapoda</taxon>
        <taxon>Insecta</taxon>
        <taxon>Pterygota</taxon>
        <taxon>Neoptera</taxon>
        <taxon>Endopterygota</taxon>
        <taxon>Coleoptera</taxon>
        <taxon>Polyphaga</taxon>
        <taxon>Staphyliniformia</taxon>
        <taxon>Silphidae</taxon>
        <taxon>Nicrophorinae</taxon>
        <taxon>Nicrophorus</taxon>
    </lineage>
</organism>
<evidence type="ECO:0000313" key="7">
    <source>
        <dbReference type="Proteomes" id="UP000695000"/>
    </source>
</evidence>
<dbReference type="Proteomes" id="UP000695000">
    <property type="component" value="Unplaced"/>
</dbReference>
<comment type="subcellular location">
    <subcellularLocation>
        <location evidence="1">Nucleus</location>
    </subcellularLocation>
</comment>
<dbReference type="SUPFAM" id="SSF47459">
    <property type="entry name" value="HLH, helix-loop-helix DNA-binding domain"/>
    <property type="match status" value="1"/>
</dbReference>
<feature type="coiled-coil region" evidence="5">
    <location>
        <begin position="209"/>
        <end position="243"/>
    </location>
</feature>
<evidence type="ECO:0000256" key="3">
    <source>
        <dbReference type="ARBA" id="ARBA00023163"/>
    </source>
</evidence>
<name>A0ABM1NAV1_NICVS</name>
<evidence type="ECO:0000313" key="8">
    <source>
        <dbReference type="RefSeq" id="XP_017783951.1"/>
    </source>
</evidence>
<proteinExistence type="predicted"/>
<gene>
    <name evidence="8" type="primary">LOC108567790</name>
</gene>
<keyword evidence="3" id="KW-0804">Transcription</keyword>
<evidence type="ECO:0000256" key="4">
    <source>
        <dbReference type="ARBA" id="ARBA00023242"/>
    </source>
</evidence>
<accession>A0ABM1NAV1</accession>
<evidence type="ECO:0000256" key="5">
    <source>
        <dbReference type="SAM" id="Coils"/>
    </source>
</evidence>
<dbReference type="RefSeq" id="XP_017783951.1">
    <property type="nucleotide sequence ID" value="XM_017928462.1"/>
</dbReference>
<evidence type="ECO:0000256" key="2">
    <source>
        <dbReference type="ARBA" id="ARBA00023015"/>
    </source>
</evidence>
<protein>
    <submittedName>
        <fullName evidence="8">Upstream stimulatory factor 1 isoform X1</fullName>
    </submittedName>
</protein>
<sequence>MDLLDPLESKYAEPNDVKMMNHTLTMDEHSVGSDDDPRVDHLSPQTLLETPQEDVQYSFRTADGTVTYGVLKVEEEVPTISGLSYTNAGVQQVLAGNGQLYVIGNPNEVFVSSQTSSAGRVIAPRSGIMDNVNNVSKVKKMDERRRATHNEVERRRRDKINNWITKLSKIIPENTSSDMVKGNGHYDGQSKGGILAKACDYIIDLREKFEICAKENKRLSENVESLKSKNVELDRENKALREVLRGNGIDVEIS</sequence>
<dbReference type="Gene3D" id="4.10.280.10">
    <property type="entry name" value="Helix-loop-helix DNA-binding domain"/>
    <property type="match status" value="1"/>
</dbReference>
<feature type="domain" description="BHLH" evidence="6">
    <location>
        <begin position="144"/>
        <end position="205"/>
    </location>
</feature>
<dbReference type="PANTHER" id="PTHR46117:SF3">
    <property type="entry name" value="FI24210P1"/>
    <property type="match status" value="1"/>
</dbReference>
<keyword evidence="4" id="KW-0539">Nucleus</keyword>